<dbReference type="Pfam" id="PF24722">
    <property type="entry name" value="DUF7674"/>
    <property type="match status" value="1"/>
</dbReference>
<name>A0ABS4RN22_PAEXY</name>
<accession>A0ABS4RN22</accession>
<keyword evidence="3" id="KW-1185">Reference proteome</keyword>
<evidence type="ECO:0000259" key="1">
    <source>
        <dbReference type="Pfam" id="PF24722"/>
    </source>
</evidence>
<dbReference type="InterPro" id="IPR056091">
    <property type="entry name" value="DUF7674"/>
</dbReference>
<dbReference type="Proteomes" id="UP000810207">
    <property type="component" value="Unassembled WGS sequence"/>
</dbReference>
<reference evidence="2 3" key="1">
    <citation type="submission" date="2021-03" db="EMBL/GenBank/DDBJ databases">
        <title>Genomic Encyclopedia of Type Strains, Phase IV (KMG-IV): sequencing the most valuable type-strain genomes for metagenomic binning, comparative biology and taxonomic classification.</title>
        <authorList>
            <person name="Goeker M."/>
        </authorList>
    </citation>
    <scope>NUCLEOTIDE SEQUENCE [LARGE SCALE GENOMIC DNA]</scope>
    <source>
        <strain evidence="2 3">DSM 21292</strain>
    </source>
</reference>
<feature type="domain" description="DUF7674" evidence="1">
    <location>
        <begin position="9"/>
        <end position="125"/>
    </location>
</feature>
<organism evidence="2 3">
    <name type="scientific">Paenibacillus xylanexedens</name>
    <dbReference type="NCBI Taxonomy" id="528191"/>
    <lineage>
        <taxon>Bacteria</taxon>
        <taxon>Bacillati</taxon>
        <taxon>Bacillota</taxon>
        <taxon>Bacilli</taxon>
        <taxon>Bacillales</taxon>
        <taxon>Paenibacillaceae</taxon>
        <taxon>Paenibacillus</taxon>
    </lineage>
</organism>
<proteinExistence type="predicted"/>
<dbReference type="RefSeq" id="WP_211081333.1">
    <property type="nucleotide sequence ID" value="NZ_JAGIKV010000002.1"/>
</dbReference>
<comment type="caution">
    <text evidence="2">The sequence shown here is derived from an EMBL/GenBank/DDBJ whole genome shotgun (WGS) entry which is preliminary data.</text>
</comment>
<evidence type="ECO:0000313" key="3">
    <source>
        <dbReference type="Proteomes" id="UP000810207"/>
    </source>
</evidence>
<gene>
    <name evidence="2" type="ORF">J2Z28_000909</name>
</gene>
<protein>
    <submittedName>
        <fullName evidence="2">Iron-sulfur cluster repair protein YtfE (RIC family)</fullName>
    </submittedName>
</protein>
<evidence type="ECO:0000313" key="2">
    <source>
        <dbReference type="EMBL" id="MBP2244299.1"/>
    </source>
</evidence>
<sequence length="137" mass="16483">MIIKDQVMEMLLISSPSYKNRYDKYIKENYKPGEERLIYIEVCDFIHHLFDNYLKREVDEFDNIFELIERLHTDGDDFVKELAAVGFLEDLQNILLRQNIDLIVFEVYLRPVSRTWWNNLIDFWNGKTGYLGGPLRE</sequence>
<dbReference type="EMBL" id="JAGIKV010000002">
    <property type="protein sequence ID" value="MBP2244299.1"/>
    <property type="molecule type" value="Genomic_DNA"/>
</dbReference>